<evidence type="ECO:0000256" key="2">
    <source>
        <dbReference type="SAM" id="MobiDB-lite"/>
    </source>
</evidence>
<accession>D3PY56</accession>
<sequence length="544" mass="60036">MSDFNLKRRDALKMGGVAALVSTAGPALVACSGGGGGDVSNKGKDLVPYPDYIKADGPEPDLPGDEKTGLQGGYTKYPKEIESTGWDKPGDGSKVRAAIITYGVPPKKNDSFVKAVNDALGVELDIELMPGNEWKEKMTTLTASDDMPDIVMFGVGEIIPREHEFIQANCADISDLVSGDNIKDYPGLANIPTYAWKGVGRIGGKLYGIPTERPVFGGCLMVNRTALDKVDAPVEWTKDEYVKAMAELTKGKKYGLGMSNDLWIDYWAGSLGAPNEWKVSGGKFTTAFETDQFKGAIEMLAKQFADKHVYPDSPNQPNIENKTHYANTTVHAYRDGWGAMGTKAFQDAKDGYTLDFGYPFADTDPTPWAGNGYFGYVVFKKAKKERLKMLLDICNYLAAPFGTKEYELFNYGVEGKHFERDGDGVPIATKLWEKENKTNYPISYISAAPLTLFYPGYPDQVERVYEWEKKVAGITIPNPMTGLRSKAVTQKYNECRKTVLDGVLDVIFRGKDMKSFDETLKKWHSKGGDVMAEELAEEYEASEE</sequence>
<keyword evidence="3" id="KW-0813">Transport</keyword>
<evidence type="ECO:0000256" key="1">
    <source>
        <dbReference type="ARBA" id="ARBA00008520"/>
    </source>
</evidence>
<dbReference type="PROSITE" id="PS51318">
    <property type="entry name" value="TAT"/>
    <property type="match status" value="1"/>
</dbReference>
<name>D3PY56_STANL</name>
<dbReference type="InterPro" id="IPR006311">
    <property type="entry name" value="TAT_signal"/>
</dbReference>
<dbReference type="Proteomes" id="UP000000844">
    <property type="component" value="Chromosome"/>
</dbReference>
<dbReference type="HOGENOM" id="CLU_035417_0_0_11"/>
<gene>
    <name evidence="3" type="ordered locus">Snas_5755</name>
</gene>
<dbReference type="PANTHER" id="PTHR43649:SF31">
    <property type="entry name" value="SN-GLYCEROL-3-PHOSPHATE-BINDING PERIPLASMIC PROTEIN UGPB"/>
    <property type="match status" value="1"/>
</dbReference>
<comment type="similarity">
    <text evidence="1">Belongs to the bacterial solute-binding protein 1 family.</text>
</comment>
<dbReference type="RefSeq" id="WP_013020956.1">
    <property type="nucleotide sequence ID" value="NC_013947.1"/>
</dbReference>
<dbReference type="eggNOG" id="COG1653">
    <property type="taxonomic scope" value="Bacteria"/>
</dbReference>
<organism evidence="3 4">
    <name type="scientific">Stackebrandtia nassauensis (strain DSM 44728 / CIP 108903 / NRRL B-16338 / NBRC 102104 / LLR-40K-21)</name>
    <dbReference type="NCBI Taxonomy" id="446470"/>
    <lineage>
        <taxon>Bacteria</taxon>
        <taxon>Bacillati</taxon>
        <taxon>Actinomycetota</taxon>
        <taxon>Actinomycetes</taxon>
        <taxon>Glycomycetales</taxon>
        <taxon>Glycomycetaceae</taxon>
        <taxon>Stackebrandtia</taxon>
    </lineage>
</organism>
<dbReference type="Gene3D" id="3.40.190.10">
    <property type="entry name" value="Periplasmic binding protein-like II"/>
    <property type="match status" value="1"/>
</dbReference>
<keyword evidence="4" id="KW-1185">Reference proteome</keyword>
<evidence type="ECO:0000313" key="3">
    <source>
        <dbReference type="EMBL" id="ADD45385.1"/>
    </source>
</evidence>
<dbReference type="PANTHER" id="PTHR43649">
    <property type="entry name" value="ARABINOSE-BINDING PROTEIN-RELATED"/>
    <property type="match status" value="1"/>
</dbReference>
<feature type="region of interest" description="Disordered" evidence="2">
    <location>
        <begin position="55"/>
        <end position="88"/>
    </location>
</feature>
<protein>
    <submittedName>
        <fullName evidence="3">ABC-type sugar transport system periplasmic component-like protein</fullName>
    </submittedName>
</protein>
<proteinExistence type="inferred from homology"/>
<keyword evidence="3" id="KW-0762">Sugar transport</keyword>
<dbReference type="InterPro" id="IPR050490">
    <property type="entry name" value="Bact_solute-bd_prot1"/>
</dbReference>
<reference evidence="3 4" key="1">
    <citation type="journal article" date="2009" name="Stand. Genomic Sci.">
        <title>Complete genome sequence of Stackebrandtia nassauensis type strain (LLR-40K-21).</title>
        <authorList>
            <person name="Munk C."/>
            <person name="Lapidus A."/>
            <person name="Copeland A."/>
            <person name="Jando M."/>
            <person name="Mayilraj S."/>
            <person name="Glavina Del Rio T."/>
            <person name="Nolan M."/>
            <person name="Chen F."/>
            <person name="Lucas S."/>
            <person name="Tice H."/>
            <person name="Cheng J.F."/>
            <person name="Han C."/>
            <person name="Detter J.C."/>
            <person name="Bruce D."/>
            <person name="Goodwin L."/>
            <person name="Chain P."/>
            <person name="Pitluck S."/>
            <person name="Goker M."/>
            <person name="Ovchinikova G."/>
            <person name="Pati A."/>
            <person name="Ivanova N."/>
            <person name="Mavromatis K."/>
            <person name="Chen A."/>
            <person name="Palaniappan K."/>
            <person name="Land M."/>
            <person name="Hauser L."/>
            <person name="Chang Y.J."/>
            <person name="Jeffries C.D."/>
            <person name="Bristow J."/>
            <person name="Eisen J.A."/>
            <person name="Markowitz V."/>
            <person name="Hugenholtz P."/>
            <person name="Kyrpides N.C."/>
            <person name="Klenk H.P."/>
        </authorList>
    </citation>
    <scope>NUCLEOTIDE SEQUENCE [LARGE SCALE GENOMIC DNA]</scope>
    <source>
        <strain evidence="4">DSM 44728 / CIP 108903 / NRRL B-16338 / NBRC 102104 / LLR-40K-21</strain>
    </source>
</reference>
<dbReference type="PROSITE" id="PS51257">
    <property type="entry name" value="PROKAR_LIPOPROTEIN"/>
    <property type="match status" value="1"/>
</dbReference>
<dbReference type="STRING" id="446470.Snas_5755"/>
<dbReference type="EMBL" id="CP001778">
    <property type="protein sequence ID" value="ADD45385.1"/>
    <property type="molecule type" value="Genomic_DNA"/>
</dbReference>
<dbReference type="SUPFAM" id="SSF53850">
    <property type="entry name" value="Periplasmic binding protein-like II"/>
    <property type="match status" value="1"/>
</dbReference>
<dbReference type="OrthoDB" id="2513152at2"/>
<evidence type="ECO:0000313" key="4">
    <source>
        <dbReference type="Proteomes" id="UP000000844"/>
    </source>
</evidence>
<dbReference type="AlphaFoldDB" id="D3PY56"/>
<dbReference type="KEGG" id="sna:Snas_5755"/>